<name>A0ABV4P4L4_9GAMM</name>
<feature type="domain" description="Methyltransferase" evidence="4">
    <location>
        <begin position="54"/>
        <end position="145"/>
    </location>
</feature>
<dbReference type="SUPFAM" id="SSF53335">
    <property type="entry name" value="S-adenosyl-L-methionine-dependent methyltransferases"/>
    <property type="match status" value="1"/>
</dbReference>
<dbReference type="GO" id="GO:0032259">
    <property type="term" value="P:methylation"/>
    <property type="evidence" value="ECO:0007669"/>
    <property type="project" value="UniProtKB-KW"/>
</dbReference>
<dbReference type="Pfam" id="PF13649">
    <property type="entry name" value="Methyltransf_25"/>
    <property type="match status" value="1"/>
</dbReference>
<evidence type="ECO:0000313" key="6">
    <source>
        <dbReference type="Proteomes" id="UP001569428"/>
    </source>
</evidence>
<keyword evidence="6" id="KW-1185">Reference proteome</keyword>
<dbReference type="PANTHER" id="PTHR43464">
    <property type="entry name" value="METHYLTRANSFERASE"/>
    <property type="match status" value="1"/>
</dbReference>
<dbReference type="InterPro" id="IPR041698">
    <property type="entry name" value="Methyltransf_25"/>
</dbReference>
<evidence type="ECO:0000256" key="3">
    <source>
        <dbReference type="ARBA" id="ARBA00022691"/>
    </source>
</evidence>
<proteinExistence type="predicted"/>
<dbReference type="GO" id="GO:0061542">
    <property type="term" value="F:3-demethylubiquinol 3-O-methyltransferase activity"/>
    <property type="evidence" value="ECO:0007669"/>
    <property type="project" value="UniProtKB-EC"/>
</dbReference>
<dbReference type="Proteomes" id="UP001569428">
    <property type="component" value="Unassembled WGS sequence"/>
</dbReference>
<reference evidence="5 6" key="1">
    <citation type="submission" date="2024-08" db="EMBL/GenBank/DDBJ databases">
        <authorList>
            <person name="Ishaq N."/>
        </authorList>
    </citation>
    <scope>NUCLEOTIDE SEQUENCE [LARGE SCALE GENOMIC DNA]</scope>
    <source>
        <strain evidence="5 6">DSM 18651</strain>
    </source>
</reference>
<accession>A0ABV4P4L4</accession>
<evidence type="ECO:0000313" key="5">
    <source>
        <dbReference type="EMBL" id="MFA0813187.1"/>
    </source>
</evidence>
<dbReference type="CDD" id="cd02440">
    <property type="entry name" value="AdoMet_MTases"/>
    <property type="match status" value="1"/>
</dbReference>
<evidence type="ECO:0000256" key="1">
    <source>
        <dbReference type="ARBA" id="ARBA00022603"/>
    </source>
</evidence>
<dbReference type="PANTHER" id="PTHR43464:SF19">
    <property type="entry name" value="UBIQUINONE BIOSYNTHESIS O-METHYLTRANSFERASE, MITOCHONDRIAL"/>
    <property type="match status" value="1"/>
</dbReference>
<dbReference type="GO" id="GO:0102208">
    <property type="term" value="F:2-polyprenyl-6-hydroxyphenol methylase activity"/>
    <property type="evidence" value="ECO:0007669"/>
    <property type="project" value="UniProtKB-EC"/>
</dbReference>
<evidence type="ECO:0000256" key="2">
    <source>
        <dbReference type="ARBA" id="ARBA00022679"/>
    </source>
</evidence>
<protein>
    <submittedName>
        <fullName evidence="5">Class I SAM-dependent methyltransferase</fullName>
        <ecNumber evidence="5">2.1.1.222</ecNumber>
        <ecNumber evidence="5">2.1.1.64</ecNumber>
    </submittedName>
</protein>
<keyword evidence="1 5" id="KW-0489">Methyltransferase</keyword>
<dbReference type="EMBL" id="JBGMEK010000075">
    <property type="protein sequence ID" value="MFA0813187.1"/>
    <property type="molecule type" value="Genomic_DNA"/>
</dbReference>
<dbReference type="EC" id="2.1.1.64" evidence="5"/>
<sequence>MKDYEFSDNKILQSWNNNASEWIKVIDKAAIPSRELITNNAIIEAVLAHNPTNVLDVGCGEGWLARTLAAKGIEVYGIDGVTELIAEAQRRAGNHQQFQTLCYEDLCAETFSQRFDLVVCNFSLIGEAATEKLFREVSAILNPGGCLLIQTLHPLISCGDQDYEDGWRPGSWKGIDGDFQEAAPWYFRTLASWIKLFTQNELILDSLKEPLNPTTGKPASLLLSGRLNPSLDTGPD</sequence>
<keyword evidence="2 5" id="KW-0808">Transferase</keyword>
<comment type="caution">
    <text evidence="5">The sequence shown here is derived from an EMBL/GenBank/DDBJ whole genome shotgun (WGS) entry which is preliminary data.</text>
</comment>
<dbReference type="RefSeq" id="WP_371840962.1">
    <property type="nucleotide sequence ID" value="NZ_JBGMEK010000075.1"/>
</dbReference>
<dbReference type="InterPro" id="IPR029063">
    <property type="entry name" value="SAM-dependent_MTases_sf"/>
</dbReference>
<dbReference type="Gene3D" id="3.40.50.150">
    <property type="entry name" value="Vaccinia Virus protein VP39"/>
    <property type="match status" value="1"/>
</dbReference>
<evidence type="ECO:0000259" key="4">
    <source>
        <dbReference type="Pfam" id="PF13649"/>
    </source>
</evidence>
<organism evidence="5 6">
    <name type="scientific">Microbulbifer epialgicus</name>
    <dbReference type="NCBI Taxonomy" id="393907"/>
    <lineage>
        <taxon>Bacteria</taxon>
        <taxon>Pseudomonadati</taxon>
        <taxon>Pseudomonadota</taxon>
        <taxon>Gammaproteobacteria</taxon>
        <taxon>Cellvibrionales</taxon>
        <taxon>Microbulbiferaceae</taxon>
        <taxon>Microbulbifer</taxon>
    </lineage>
</organism>
<gene>
    <name evidence="5" type="ORF">ACCI49_19995</name>
</gene>
<keyword evidence="3" id="KW-0949">S-adenosyl-L-methionine</keyword>
<dbReference type="EC" id="2.1.1.222" evidence="5"/>